<name>A0A815T9T2_9BILA</name>
<dbReference type="Proteomes" id="UP000663844">
    <property type="component" value="Unassembled WGS sequence"/>
</dbReference>
<dbReference type="EMBL" id="CAJNOG010002282">
    <property type="protein sequence ID" value="CAF1498255.1"/>
    <property type="molecule type" value="Genomic_DNA"/>
</dbReference>
<feature type="region of interest" description="Disordered" evidence="1">
    <location>
        <begin position="44"/>
        <end position="75"/>
    </location>
</feature>
<evidence type="ECO:0000313" key="2">
    <source>
        <dbReference type="EMBL" id="CAF1498255.1"/>
    </source>
</evidence>
<evidence type="ECO:0000313" key="3">
    <source>
        <dbReference type="EMBL" id="CAF4080717.1"/>
    </source>
</evidence>
<reference evidence="2" key="1">
    <citation type="submission" date="2021-02" db="EMBL/GenBank/DDBJ databases">
        <authorList>
            <person name="Nowell W R."/>
        </authorList>
    </citation>
    <scope>NUCLEOTIDE SEQUENCE</scope>
</reference>
<dbReference type="Proteomes" id="UP000663845">
    <property type="component" value="Unassembled WGS sequence"/>
</dbReference>
<feature type="compositionally biased region" description="Polar residues" evidence="1">
    <location>
        <begin position="63"/>
        <end position="75"/>
    </location>
</feature>
<dbReference type="AlphaFoldDB" id="A0A815T9T2"/>
<dbReference type="EMBL" id="CAJOAZ010004929">
    <property type="protein sequence ID" value="CAF4080717.1"/>
    <property type="molecule type" value="Genomic_DNA"/>
</dbReference>
<organism evidence="2 4">
    <name type="scientific">Adineta steineri</name>
    <dbReference type="NCBI Taxonomy" id="433720"/>
    <lineage>
        <taxon>Eukaryota</taxon>
        <taxon>Metazoa</taxon>
        <taxon>Spiralia</taxon>
        <taxon>Gnathifera</taxon>
        <taxon>Rotifera</taxon>
        <taxon>Eurotatoria</taxon>
        <taxon>Bdelloidea</taxon>
        <taxon>Adinetida</taxon>
        <taxon>Adinetidae</taxon>
        <taxon>Adineta</taxon>
    </lineage>
</organism>
<comment type="caution">
    <text evidence="2">The sequence shown here is derived from an EMBL/GenBank/DDBJ whole genome shotgun (WGS) entry which is preliminary data.</text>
</comment>
<evidence type="ECO:0000313" key="4">
    <source>
        <dbReference type="Proteomes" id="UP000663845"/>
    </source>
</evidence>
<feature type="compositionally biased region" description="Low complexity" evidence="1">
    <location>
        <begin position="47"/>
        <end position="62"/>
    </location>
</feature>
<proteinExistence type="predicted"/>
<evidence type="ECO:0000256" key="1">
    <source>
        <dbReference type="SAM" id="MobiDB-lite"/>
    </source>
</evidence>
<gene>
    <name evidence="2" type="ORF">JYZ213_LOCUS43327</name>
    <name evidence="3" type="ORF">OXD698_LOCUS34289</name>
</gene>
<accession>A0A815T9T2</accession>
<protein>
    <submittedName>
        <fullName evidence="2">Uncharacterized protein</fullName>
    </submittedName>
</protein>
<sequence>MNYYHAEDYSQTKIIQFYGYFDPYGMTVMSNNEINVIEYETKQKLRNQSSNSPTQSSTTNSNKASNGINGSYTKDNNQKNSLINYFVDALNGEDTNDNKKQSIPLIKVLNEECKTHKTLAAQLLSILSDKYDPLLFWKQHKHFVTKSSNISSKIFGFSRHKY</sequence>